<evidence type="ECO:0000259" key="3">
    <source>
        <dbReference type="Pfam" id="PF02737"/>
    </source>
</evidence>
<keyword evidence="1" id="KW-0560">Oxidoreductase</keyword>
<dbReference type="Pfam" id="PF00725">
    <property type="entry name" value="3HCDH"/>
    <property type="match status" value="1"/>
</dbReference>
<name>A0AAD9H6S4_9PEZI</name>
<dbReference type="AlphaFoldDB" id="A0AAD9H6S4"/>
<comment type="caution">
    <text evidence="4">The sequence shown here is derived from an EMBL/GenBank/DDBJ whole genome shotgun (WGS) entry which is preliminary data.</text>
</comment>
<dbReference type="PANTHER" id="PTHR48075:SF10">
    <property type="entry name" value="DEHYDROGENASE, PUTATIVE (AFU_ORTHOLOGUE AFUA_5G10070)-RELATED"/>
    <property type="match status" value="1"/>
</dbReference>
<dbReference type="Gene3D" id="3.40.50.720">
    <property type="entry name" value="NAD(P)-binding Rossmann-like Domain"/>
    <property type="match status" value="1"/>
</dbReference>
<dbReference type="InterPro" id="IPR006176">
    <property type="entry name" value="3-OHacyl-CoA_DH_NAD-bd"/>
</dbReference>
<dbReference type="Proteomes" id="UP001232148">
    <property type="component" value="Unassembled WGS sequence"/>
</dbReference>
<evidence type="ECO:0000259" key="2">
    <source>
        <dbReference type="Pfam" id="PF00725"/>
    </source>
</evidence>
<dbReference type="SUPFAM" id="SSF63829">
    <property type="entry name" value="Calcium-dependent phosphotriesterase"/>
    <property type="match status" value="1"/>
</dbReference>
<dbReference type="GO" id="GO:0006631">
    <property type="term" value="P:fatty acid metabolic process"/>
    <property type="evidence" value="ECO:0007669"/>
    <property type="project" value="InterPro"/>
</dbReference>
<dbReference type="InterPro" id="IPR011042">
    <property type="entry name" value="6-blade_b-propeller_TolB-like"/>
</dbReference>
<dbReference type="Gene3D" id="1.10.1040.10">
    <property type="entry name" value="N-(1-d-carboxylethyl)-l-norvaline Dehydrogenase, domain 2"/>
    <property type="match status" value="1"/>
</dbReference>
<dbReference type="GO" id="GO:0070403">
    <property type="term" value="F:NAD+ binding"/>
    <property type="evidence" value="ECO:0007669"/>
    <property type="project" value="InterPro"/>
</dbReference>
<reference evidence="4" key="1">
    <citation type="submission" date="2021-06" db="EMBL/GenBank/DDBJ databases">
        <title>Comparative genomics, transcriptomics and evolutionary studies reveal genomic signatures of adaptation to plant cell wall in hemibiotrophic fungi.</title>
        <authorList>
            <consortium name="DOE Joint Genome Institute"/>
            <person name="Baroncelli R."/>
            <person name="Diaz J.F."/>
            <person name="Benocci T."/>
            <person name="Peng M."/>
            <person name="Battaglia E."/>
            <person name="Haridas S."/>
            <person name="Andreopoulos W."/>
            <person name="Labutti K."/>
            <person name="Pangilinan J."/>
            <person name="Floch G.L."/>
            <person name="Makela M.R."/>
            <person name="Henrissat B."/>
            <person name="Grigoriev I.V."/>
            <person name="Crouch J.A."/>
            <person name="De Vries R.P."/>
            <person name="Sukno S.A."/>
            <person name="Thon M.R."/>
        </authorList>
    </citation>
    <scope>NUCLEOTIDE SEQUENCE</scope>
    <source>
        <strain evidence="4">MAFF235873</strain>
    </source>
</reference>
<protein>
    <submittedName>
        <fullName evidence="4">3-hydroxyacyl-CoA dehydrogenase</fullName>
    </submittedName>
</protein>
<sequence>MTPVPSDYKVRPVAVLGGGVLGRRIACTWASGGYNVRVREPDVKQHQPCLDYVEQNIGSYPASGRNSPGTVRIFEDLAPAVEDAWLVVEAVPERIQTKIDVFAELEAAAPADAILASNSSSYRSSEMLAKVGDATRTRIMNTHYYTPPTNMVVELMTDGHTNPDYFPFMSERQREVGTRPFVARKESTGFIFNRLWAAIKRETLSILAEGVSSPEEIDTLFLELAKYGMGPCKLMDLVGLDTVAFIEDHYVQERGLSPENTVDFLQREYISKGKLGNKSARGGLYPRLPSILALDRSREDPDDRTASGQVLQLSPDGAVERVLADGQQVPDGIDVDAESRRVFWTCAGTPGEPDGAVFCADLDGGGGGGGGGDARSLFPPGAVNTPKQLVVEPTSRRMYFCDSEGMRVCRANLDGSGLETLVVRGSDASDPASCCVGVSVAPGLGKFYWAEKDARGSGQGRIFCAGVEMPAGANAESRGDVACLLDDLPEPVSLQVDEETGAIFWTDRGGAPGGSTLNRASIDKKTGMLRAEGAVKYEVLARDLEEAAGVALDRENGHVYFSDFGGSIYRCNVDGTDKKRLFHDENRTITGISVLHI</sequence>
<dbReference type="EMBL" id="MU843010">
    <property type="protein sequence ID" value="KAK2023183.1"/>
    <property type="molecule type" value="Genomic_DNA"/>
</dbReference>
<accession>A0AAD9H6S4</accession>
<gene>
    <name evidence="4" type="ORF">LX32DRAFT_698120</name>
</gene>
<dbReference type="SMART" id="SM00135">
    <property type="entry name" value="LY"/>
    <property type="match status" value="4"/>
</dbReference>
<evidence type="ECO:0000313" key="4">
    <source>
        <dbReference type="EMBL" id="KAK2023183.1"/>
    </source>
</evidence>
<dbReference type="SUPFAM" id="SSF48179">
    <property type="entry name" value="6-phosphogluconate dehydrogenase C-terminal domain-like"/>
    <property type="match status" value="1"/>
</dbReference>
<dbReference type="GO" id="GO:0016616">
    <property type="term" value="F:oxidoreductase activity, acting on the CH-OH group of donors, NAD or NADP as acceptor"/>
    <property type="evidence" value="ECO:0007669"/>
    <property type="project" value="InterPro"/>
</dbReference>
<dbReference type="PANTHER" id="PTHR48075">
    <property type="entry name" value="3-HYDROXYACYL-COA DEHYDROGENASE FAMILY PROTEIN"/>
    <property type="match status" value="1"/>
</dbReference>
<dbReference type="InterPro" id="IPR013328">
    <property type="entry name" value="6PGD_dom2"/>
</dbReference>
<dbReference type="Gene3D" id="2.120.10.30">
    <property type="entry name" value="TolB, C-terminal domain"/>
    <property type="match status" value="2"/>
</dbReference>
<dbReference type="InterPro" id="IPR006108">
    <property type="entry name" value="3HC_DH_C"/>
</dbReference>
<feature type="domain" description="3-hydroxyacyl-CoA dehydrogenase C-terminal" evidence="2">
    <location>
        <begin position="189"/>
        <end position="283"/>
    </location>
</feature>
<dbReference type="InterPro" id="IPR000033">
    <property type="entry name" value="LDLR_classB_rpt"/>
</dbReference>
<dbReference type="InterPro" id="IPR036291">
    <property type="entry name" value="NAD(P)-bd_dom_sf"/>
</dbReference>
<keyword evidence="5" id="KW-1185">Reference proteome</keyword>
<dbReference type="InterPro" id="IPR008927">
    <property type="entry name" value="6-PGluconate_DH-like_C_sf"/>
</dbReference>
<evidence type="ECO:0000313" key="5">
    <source>
        <dbReference type="Proteomes" id="UP001232148"/>
    </source>
</evidence>
<evidence type="ECO:0000256" key="1">
    <source>
        <dbReference type="ARBA" id="ARBA00023002"/>
    </source>
</evidence>
<organism evidence="4 5">
    <name type="scientific">Colletotrichum zoysiae</name>
    <dbReference type="NCBI Taxonomy" id="1216348"/>
    <lineage>
        <taxon>Eukaryota</taxon>
        <taxon>Fungi</taxon>
        <taxon>Dikarya</taxon>
        <taxon>Ascomycota</taxon>
        <taxon>Pezizomycotina</taxon>
        <taxon>Sordariomycetes</taxon>
        <taxon>Hypocreomycetidae</taxon>
        <taxon>Glomerellales</taxon>
        <taxon>Glomerellaceae</taxon>
        <taxon>Colletotrichum</taxon>
        <taxon>Colletotrichum graminicola species complex</taxon>
    </lineage>
</organism>
<proteinExistence type="predicted"/>
<feature type="domain" description="3-hydroxyacyl-CoA dehydrogenase NAD binding" evidence="3">
    <location>
        <begin position="13"/>
        <end position="185"/>
    </location>
</feature>
<dbReference type="Pfam" id="PF02737">
    <property type="entry name" value="3HCDH_N"/>
    <property type="match status" value="1"/>
</dbReference>
<dbReference type="SUPFAM" id="SSF51735">
    <property type="entry name" value="NAD(P)-binding Rossmann-fold domains"/>
    <property type="match status" value="1"/>
</dbReference>